<gene>
    <name evidence="1" type="ordered locus">Ecym_2411</name>
</gene>
<organism evidence="1 2">
    <name type="scientific">Eremothecium cymbalariae (strain CBS 270.75 / DBVPG 7215 / KCTC 17166 / NRRL Y-17582)</name>
    <name type="common">Yeast</name>
    <dbReference type="NCBI Taxonomy" id="931890"/>
    <lineage>
        <taxon>Eukaryota</taxon>
        <taxon>Fungi</taxon>
        <taxon>Dikarya</taxon>
        <taxon>Ascomycota</taxon>
        <taxon>Saccharomycotina</taxon>
        <taxon>Saccharomycetes</taxon>
        <taxon>Saccharomycetales</taxon>
        <taxon>Saccharomycetaceae</taxon>
        <taxon>Eremothecium</taxon>
    </lineage>
</organism>
<evidence type="ECO:0000313" key="2">
    <source>
        <dbReference type="Proteomes" id="UP000006790"/>
    </source>
</evidence>
<dbReference type="AlphaFoldDB" id="G8JP85"/>
<proteinExistence type="predicted"/>
<accession>G8JP85</accession>
<dbReference type="OrthoDB" id="4347at2759"/>
<keyword evidence="2" id="KW-1185">Reference proteome</keyword>
<dbReference type="FunCoup" id="G8JP85">
    <property type="interactions" value="51"/>
</dbReference>
<protein>
    <submittedName>
        <fullName evidence="1">Uncharacterized protein</fullName>
    </submittedName>
</protein>
<dbReference type="eggNOG" id="KOG4533">
    <property type="taxonomic scope" value="Eukaryota"/>
</dbReference>
<dbReference type="EMBL" id="CP002498">
    <property type="protein sequence ID" value="AET38143.1"/>
    <property type="molecule type" value="Genomic_DNA"/>
</dbReference>
<dbReference type="InParanoid" id="G8JP85"/>
<dbReference type="OMA" id="DLYGCHG"/>
<dbReference type="InterPro" id="IPR055323">
    <property type="entry name" value="C57A10.07/YOR238W"/>
</dbReference>
<sequence length="303" mass="35867">MATNLRTHLITVPCHSIWKQHYVTKGEENLGQLPEHWYLAPFQYEGNDHLAFIRHSLLAVRELINDIESSVLVFSGSETKEEAGPISEASSYYYMTRKLLKWIESCEEIPKSLIHQDKGIVHICEQIIFGLSTRHGIDIETLFTKYIYTECFALDSFENLLFSIGRFHEVTGSYPSTITIFGFEFKRERFLNLHAKAIDYPANKIKYIGEDPKPSHDNVQKQEYFYQLYRMEAKNALELFRKDWYGTRDALMTKKLHRNPFKRSQKYQLPLYHLNVKHHIIEDDKRYFENRIQGKMPWSAEMQ</sequence>
<dbReference type="PANTHER" id="PTHR28110">
    <property type="entry name" value="TRANSMEMBRANE PROTEIN"/>
    <property type="match status" value="1"/>
</dbReference>
<name>G8JP85_ERECY</name>
<dbReference type="GeneID" id="11471866"/>
<dbReference type="GO" id="GO:0005737">
    <property type="term" value="C:cytoplasm"/>
    <property type="evidence" value="ECO:0007669"/>
    <property type="project" value="TreeGrafter"/>
</dbReference>
<evidence type="ECO:0000313" key="1">
    <source>
        <dbReference type="EMBL" id="AET38143.1"/>
    </source>
</evidence>
<dbReference type="Proteomes" id="UP000006790">
    <property type="component" value="Chromosome 2"/>
</dbReference>
<dbReference type="PANTHER" id="PTHR28110:SF1">
    <property type="entry name" value="TRANSMEMBRANE PROTEIN"/>
    <property type="match status" value="1"/>
</dbReference>
<dbReference type="KEGG" id="erc:Ecym_2411"/>
<dbReference type="RefSeq" id="XP_003644960.1">
    <property type="nucleotide sequence ID" value="XM_003644912.1"/>
</dbReference>
<dbReference type="HOGENOM" id="CLU_048479_1_1_1"/>
<reference evidence="2" key="1">
    <citation type="journal article" date="2012" name="G3 (Bethesda)">
        <title>Pichia sorbitophila, an interspecies yeast hybrid reveals early steps of genome resolution following polyploidization.</title>
        <authorList>
            <person name="Leh Louis V."/>
            <person name="Despons L."/>
            <person name="Friedrich A."/>
            <person name="Martin T."/>
            <person name="Durrens P."/>
            <person name="Casaregola S."/>
            <person name="Neuveglise C."/>
            <person name="Fairhead C."/>
            <person name="Marck C."/>
            <person name="Cruz J.A."/>
            <person name="Straub M.L."/>
            <person name="Kugler V."/>
            <person name="Sacerdot C."/>
            <person name="Uzunov Z."/>
            <person name="Thierry A."/>
            <person name="Weiss S."/>
            <person name="Bleykasten C."/>
            <person name="De Montigny J."/>
            <person name="Jacques N."/>
            <person name="Jung P."/>
            <person name="Lemaire M."/>
            <person name="Mallet S."/>
            <person name="Morel G."/>
            <person name="Richard G.F."/>
            <person name="Sarkar A."/>
            <person name="Savel G."/>
            <person name="Schacherer J."/>
            <person name="Seret M.L."/>
            <person name="Talla E."/>
            <person name="Samson G."/>
            <person name="Jubin C."/>
            <person name="Poulain J."/>
            <person name="Vacherie B."/>
            <person name="Barbe V."/>
            <person name="Pelletier E."/>
            <person name="Sherman D.J."/>
            <person name="Westhof E."/>
            <person name="Weissenbach J."/>
            <person name="Baret P.V."/>
            <person name="Wincker P."/>
            <person name="Gaillardin C."/>
            <person name="Dujon B."/>
            <person name="Souciet J.L."/>
        </authorList>
    </citation>
    <scope>NUCLEOTIDE SEQUENCE [LARGE SCALE GENOMIC DNA]</scope>
    <source>
        <strain evidence="2">CBS 270.75 / DBVPG 7215 / KCTC 17166 / NRRL Y-17582</strain>
    </source>
</reference>